<keyword evidence="5 8" id="KW-1133">Transmembrane helix</keyword>
<feature type="transmembrane region" description="Helical" evidence="8">
    <location>
        <begin position="111"/>
        <end position="138"/>
    </location>
</feature>
<protein>
    <recommendedName>
        <fullName evidence="11">MFS general substrate transporter</fullName>
    </recommendedName>
</protein>
<dbReference type="InterPro" id="IPR051788">
    <property type="entry name" value="MFS_Transporter"/>
</dbReference>
<evidence type="ECO:0000313" key="10">
    <source>
        <dbReference type="Proteomes" id="UP000663841"/>
    </source>
</evidence>
<organism evidence="9 10">
    <name type="scientific">Rhizoctonia solani</name>
    <dbReference type="NCBI Taxonomy" id="456999"/>
    <lineage>
        <taxon>Eukaryota</taxon>
        <taxon>Fungi</taxon>
        <taxon>Dikarya</taxon>
        <taxon>Basidiomycota</taxon>
        <taxon>Agaricomycotina</taxon>
        <taxon>Agaricomycetes</taxon>
        <taxon>Cantharellales</taxon>
        <taxon>Ceratobasidiaceae</taxon>
        <taxon>Rhizoctonia</taxon>
    </lineage>
</organism>
<proteinExistence type="inferred from homology"/>
<feature type="region of interest" description="Disordered" evidence="7">
    <location>
        <begin position="18"/>
        <end position="45"/>
    </location>
</feature>
<dbReference type="AlphaFoldDB" id="A0A8H3AEL9"/>
<evidence type="ECO:0000256" key="5">
    <source>
        <dbReference type="ARBA" id="ARBA00022989"/>
    </source>
</evidence>
<dbReference type="Proteomes" id="UP000663841">
    <property type="component" value="Unassembled WGS sequence"/>
</dbReference>
<accession>A0A8H3AEL9</accession>
<evidence type="ECO:0000313" key="9">
    <source>
        <dbReference type="EMBL" id="CAE6414237.1"/>
    </source>
</evidence>
<name>A0A8H3AEL9_9AGAM</name>
<dbReference type="EMBL" id="CAJMWW010000068">
    <property type="protein sequence ID" value="CAE6414237.1"/>
    <property type="molecule type" value="Genomic_DNA"/>
</dbReference>
<evidence type="ECO:0000256" key="8">
    <source>
        <dbReference type="SAM" id="Phobius"/>
    </source>
</evidence>
<dbReference type="Gene3D" id="1.20.1250.20">
    <property type="entry name" value="MFS general substrate transporter like domains"/>
    <property type="match status" value="2"/>
</dbReference>
<feature type="transmembrane region" description="Helical" evidence="8">
    <location>
        <begin position="365"/>
        <end position="398"/>
    </location>
</feature>
<dbReference type="GO" id="GO:0012505">
    <property type="term" value="C:endomembrane system"/>
    <property type="evidence" value="ECO:0007669"/>
    <property type="project" value="UniProtKB-SubCell"/>
</dbReference>
<comment type="similarity">
    <text evidence="2">Belongs to the major facilitator superfamily.</text>
</comment>
<evidence type="ECO:0000256" key="3">
    <source>
        <dbReference type="ARBA" id="ARBA00022448"/>
    </source>
</evidence>
<reference evidence="9" key="1">
    <citation type="submission" date="2021-01" db="EMBL/GenBank/DDBJ databases">
        <authorList>
            <person name="Kaushik A."/>
        </authorList>
    </citation>
    <scope>NUCLEOTIDE SEQUENCE</scope>
    <source>
        <strain evidence="9">AG3-T5</strain>
    </source>
</reference>
<evidence type="ECO:0000256" key="4">
    <source>
        <dbReference type="ARBA" id="ARBA00022692"/>
    </source>
</evidence>
<keyword evidence="6 8" id="KW-0472">Membrane</keyword>
<comment type="subcellular location">
    <subcellularLocation>
        <location evidence="1">Endomembrane system</location>
        <topology evidence="1">Multi-pass membrane protein</topology>
    </subcellularLocation>
</comment>
<feature type="transmembrane region" description="Helical" evidence="8">
    <location>
        <begin position="297"/>
        <end position="320"/>
    </location>
</feature>
<feature type="transmembrane region" description="Helical" evidence="8">
    <location>
        <begin position="207"/>
        <end position="228"/>
    </location>
</feature>
<evidence type="ECO:0008006" key="11">
    <source>
        <dbReference type="Google" id="ProtNLM"/>
    </source>
</evidence>
<gene>
    <name evidence="9" type="ORF">RDB_LOCUS29344</name>
</gene>
<comment type="caution">
    <text evidence="9">The sequence shown here is derived from an EMBL/GenBank/DDBJ whole genome shotgun (WGS) entry which is preliminary data.</text>
</comment>
<sequence>MESSTLTLPVNALSALPNASRTSLHRSPESGVERSAFPSRQHSNDQEAIEMDTLGEKPLQSASASLHPEIPAWTMSAKNEWVAIMTCCGCMFVGGWNDATTGPLLPTIQEYYGVNFTIVSMLFVSGCIGFISAAVVNIHLTDRLGFGKVIFLGGMLQVLAYSILAPALPFPVMCIAHAINGFGMALQDAQSSGFIAELPNNASAKMGLLHASYGAGAFLSPLVATQFAQLPRWSFHYLTSLGVAVANAMALLVVFKFRRQHEVMCLPDPNLSHAHNSGHGDSSNDGNKYKQIFGSRAVQLMAFFIWVYVGVEVTIGGWIVTFVIEERGGGPSAGYISSGFFAGLMLGRVALLWVNEKIGERRVIYLYCVLCIALELVIWLVPNIIGDAVAVSIVGLLLDKSILTGSIGWIASFGQAGSAVFPFMTGALAQKVGGLLWIWLMLIRLRPQQMIMPESSKVESVQGTPVSIRAMSSEFSDIESVVSLSDHTSSGPNIVPENPKSAPVHPEFAFPDGNIDIQTTEHTFWVHEYHLNKFSVFAALIQAATGSETALEPGCRIVITCEQKVKGVDVYNALKVIYASHIDGIPDFDSSIMTSTLRIASAFDYPALRKFAISKLEGMKLPAIQRIELSDEFSLPAWETPAFTELCSRKEPISQAEAEVLGMMRFVEIARIRETERTCCEVKLIT</sequence>
<feature type="transmembrane region" description="Helical" evidence="8">
    <location>
        <begin position="332"/>
        <end position="353"/>
    </location>
</feature>
<dbReference type="GO" id="GO:0016020">
    <property type="term" value="C:membrane"/>
    <property type="evidence" value="ECO:0007669"/>
    <property type="project" value="TreeGrafter"/>
</dbReference>
<dbReference type="InterPro" id="IPR036259">
    <property type="entry name" value="MFS_trans_sf"/>
</dbReference>
<dbReference type="Pfam" id="PF07690">
    <property type="entry name" value="MFS_1"/>
    <property type="match status" value="1"/>
</dbReference>
<dbReference type="PANTHER" id="PTHR23514:SF3">
    <property type="entry name" value="BYPASS OF STOP CODON PROTEIN 6"/>
    <property type="match status" value="1"/>
</dbReference>
<evidence type="ECO:0000256" key="1">
    <source>
        <dbReference type="ARBA" id="ARBA00004127"/>
    </source>
</evidence>
<feature type="transmembrane region" description="Helical" evidence="8">
    <location>
        <begin position="234"/>
        <end position="255"/>
    </location>
</feature>
<feature type="transmembrane region" description="Helical" evidence="8">
    <location>
        <begin position="418"/>
        <end position="442"/>
    </location>
</feature>
<evidence type="ECO:0000256" key="6">
    <source>
        <dbReference type="ARBA" id="ARBA00023136"/>
    </source>
</evidence>
<keyword evidence="3" id="KW-0813">Transport</keyword>
<dbReference type="InterPro" id="IPR011701">
    <property type="entry name" value="MFS"/>
</dbReference>
<keyword evidence="4 8" id="KW-0812">Transmembrane</keyword>
<evidence type="ECO:0000256" key="7">
    <source>
        <dbReference type="SAM" id="MobiDB-lite"/>
    </source>
</evidence>
<dbReference type="GO" id="GO:0022857">
    <property type="term" value="F:transmembrane transporter activity"/>
    <property type="evidence" value="ECO:0007669"/>
    <property type="project" value="InterPro"/>
</dbReference>
<evidence type="ECO:0000256" key="2">
    <source>
        <dbReference type="ARBA" id="ARBA00008335"/>
    </source>
</evidence>
<dbReference type="PANTHER" id="PTHR23514">
    <property type="entry name" value="BYPASS OF STOP CODON PROTEIN 6"/>
    <property type="match status" value="1"/>
</dbReference>
<dbReference type="SUPFAM" id="SSF103473">
    <property type="entry name" value="MFS general substrate transporter"/>
    <property type="match status" value="1"/>
</dbReference>